<evidence type="ECO:0000313" key="2">
    <source>
        <dbReference type="EMBL" id="ONK30181.1"/>
    </source>
</evidence>
<dbReference type="EMBL" id="MSPR01000005">
    <property type="protein sequence ID" value="ONK30181.1"/>
    <property type="molecule type" value="Genomic_DNA"/>
</dbReference>
<name>A0AB36JR04_9STRE</name>
<dbReference type="Proteomes" id="UP000188600">
    <property type="component" value="Unassembled WGS sequence"/>
</dbReference>
<dbReference type="AlphaFoldDB" id="A0AB36JR04"/>
<protein>
    <submittedName>
        <fullName evidence="1">Uncharacterized protein</fullName>
    </submittedName>
</protein>
<evidence type="ECO:0000313" key="3">
    <source>
        <dbReference type="Proteomes" id="UP000188600"/>
    </source>
</evidence>
<reference evidence="3 4" key="1">
    <citation type="submission" date="2016-12" db="EMBL/GenBank/DDBJ databases">
        <authorList>
            <person name="Gulvik C.A."/>
        </authorList>
    </citation>
    <scope>NUCLEOTIDE SEQUENCE [LARGE SCALE GENOMIC DNA]</scope>
    <source>
        <strain evidence="2 4">12-5202</strain>
        <strain evidence="1 3">12-5291</strain>
    </source>
</reference>
<dbReference type="EMBL" id="MSPT01000005">
    <property type="protein sequence ID" value="ONK28368.1"/>
    <property type="molecule type" value="Genomic_DNA"/>
</dbReference>
<proteinExistence type="predicted"/>
<evidence type="ECO:0000313" key="1">
    <source>
        <dbReference type="EMBL" id="ONK28368.1"/>
    </source>
</evidence>
<comment type="caution">
    <text evidence="1">The sequence shown here is derived from an EMBL/GenBank/DDBJ whole genome shotgun (WGS) entry which is preliminary data.</text>
</comment>
<keyword evidence="4" id="KW-1185">Reference proteome</keyword>
<dbReference type="Proteomes" id="UP000188946">
    <property type="component" value="Unassembled WGS sequence"/>
</dbReference>
<sequence>MVFNYTDEQLNQLNRGENVYSVNSDFVNRKIKEGKKYQYIVDKPTNELRPNEQNKITTPDGQQFKVIKTYSDPETGFDGMAVAPIVDGEIDYASVAVIAAAT</sequence>
<organism evidence="1 3">
    <name type="scientific">Streptococcus azizii</name>
    <dbReference type="NCBI Taxonomy" id="1579424"/>
    <lineage>
        <taxon>Bacteria</taxon>
        <taxon>Bacillati</taxon>
        <taxon>Bacillota</taxon>
        <taxon>Bacilli</taxon>
        <taxon>Lactobacillales</taxon>
        <taxon>Streptococcaceae</taxon>
        <taxon>Streptococcus</taxon>
    </lineage>
</organism>
<evidence type="ECO:0000313" key="4">
    <source>
        <dbReference type="Proteomes" id="UP000188946"/>
    </source>
</evidence>
<dbReference type="RefSeq" id="WP_076995749.1">
    <property type="nucleotide sequence ID" value="NZ_MSPR01000005.1"/>
</dbReference>
<accession>A0AB36JR04</accession>
<gene>
    <name evidence="2" type="ORF">BVE84_03730</name>
    <name evidence="1" type="ORF">BVE86_03200</name>
</gene>